<dbReference type="Proteomes" id="UP000642014">
    <property type="component" value="Unassembled WGS sequence"/>
</dbReference>
<dbReference type="GO" id="GO:0016787">
    <property type="term" value="F:hydrolase activity"/>
    <property type="evidence" value="ECO:0007669"/>
    <property type="project" value="UniProtKB-KW"/>
</dbReference>
<keyword evidence="4" id="KW-0378">Hydrolase</keyword>
<keyword evidence="5" id="KW-1133">Transmembrane helix</keyword>
<accession>A0AAV4KFQ0</accession>
<evidence type="ECO:0000256" key="2">
    <source>
        <dbReference type="ARBA" id="ARBA00022475"/>
    </source>
</evidence>
<dbReference type="GO" id="GO:0005886">
    <property type="term" value="C:plasma membrane"/>
    <property type="evidence" value="ECO:0007669"/>
    <property type="project" value="UniProtKB-SubCell"/>
</dbReference>
<organism evidence="8 9">
    <name type="scientific">Streptomyces cinereoruber</name>
    <dbReference type="NCBI Taxonomy" id="67260"/>
    <lineage>
        <taxon>Bacteria</taxon>
        <taxon>Bacillati</taxon>
        <taxon>Actinomycetota</taxon>
        <taxon>Actinomycetes</taxon>
        <taxon>Kitasatosporales</taxon>
        <taxon>Streptomycetaceae</taxon>
        <taxon>Streptomyces</taxon>
    </lineage>
</organism>
<evidence type="ECO:0000256" key="1">
    <source>
        <dbReference type="ARBA" id="ARBA00004651"/>
    </source>
</evidence>
<evidence type="ECO:0000259" key="7">
    <source>
        <dbReference type="SMART" id="SM00014"/>
    </source>
</evidence>
<evidence type="ECO:0000313" key="9">
    <source>
        <dbReference type="Proteomes" id="UP000642014"/>
    </source>
</evidence>
<dbReference type="PANTHER" id="PTHR14969:SF62">
    <property type="entry name" value="DECAPRENYLPHOSPHORYL-5-PHOSPHORIBOSE PHOSPHATASE RV3807C-RELATED"/>
    <property type="match status" value="1"/>
</dbReference>
<dbReference type="SMART" id="SM00014">
    <property type="entry name" value="acidPPc"/>
    <property type="match status" value="1"/>
</dbReference>
<dbReference type="SUPFAM" id="SSF48317">
    <property type="entry name" value="Acid phosphatase/Vanadium-dependent haloperoxidase"/>
    <property type="match status" value="1"/>
</dbReference>
<feature type="domain" description="Phosphatidic acid phosphatase type 2/haloperoxidase" evidence="7">
    <location>
        <begin position="89"/>
        <end position="196"/>
    </location>
</feature>
<dbReference type="AlphaFoldDB" id="A0AAV4KFQ0"/>
<evidence type="ECO:0000256" key="6">
    <source>
        <dbReference type="ARBA" id="ARBA00023136"/>
    </source>
</evidence>
<dbReference type="PANTHER" id="PTHR14969">
    <property type="entry name" value="SPHINGOSINE-1-PHOSPHATE PHOSPHOHYDROLASE"/>
    <property type="match status" value="1"/>
</dbReference>
<comment type="caution">
    <text evidence="8">The sequence shown here is derived from an EMBL/GenBank/DDBJ whole genome shotgun (WGS) entry which is preliminary data.</text>
</comment>
<dbReference type="Pfam" id="PF01569">
    <property type="entry name" value="PAP2"/>
    <property type="match status" value="1"/>
</dbReference>
<protein>
    <recommendedName>
        <fullName evidence="7">Phosphatidic acid phosphatase type 2/haloperoxidase domain-containing protein</fullName>
    </recommendedName>
</protein>
<evidence type="ECO:0000256" key="3">
    <source>
        <dbReference type="ARBA" id="ARBA00022692"/>
    </source>
</evidence>
<sequence length="207" mass="21825">MDLAGTTAARDELRVVRPHPGKRRNMGTLAAARSVDHRLTRHMAAWDSAWARRLLPPVEEAAEHTKLWWATAVAMAAGGGLRGRRAAAAGIAAMAVAELLSNGVAKKLVERRRPPKEWIPHSDVEDRPDSSSFPSGHTAAAVAFTAAVTPAWPWAGAACAVPTALVAIERVHSGAHYPSDVAVGAAIGLSVAALVRSVPRFAVRHLG</sequence>
<evidence type="ECO:0000313" key="8">
    <source>
        <dbReference type="EMBL" id="GGR19790.1"/>
    </source>
</evidence>
<gene>
    <name evidence="8" type="ORF">GCM10010497_22420</name>
</gene>
<comment type="subcellular location">
    <subcellularLocation>
        <location evidence="1">Cell membrane</location>
        <topology evidence="1">Multi-pass membrane protein</topology>
    </subcellularLocation>
</comment>
<reference evidence="8 9" key="1">
    <citation type="journal article" date="2014" name="Int. J. Syst. Evol. Microbiol.">
        <title>Complete genome sequence of Corynebacterium casei LMG S-19264T (=DSM 44701T), isolated from a smear-ripened cheese.</title>
        <authorList>
            <consortium name="US DOE Joint Genome Institute (JGI-PGF)"/>
            <person name="Walter F."/>
            <person name="Albersmeier A."/>
            <person name="Kalinowski J."/>
            <person name="Ruckert C."/>
        </authorList>
    </citation>
    <scope>NUCLEOTIDE SEQUENCE [LARGE SCALE GENOMIC DNA]</scope>
    <source>
        <strain evidence="8 9">JCM 4205</strain>
    </source>
</reference>
<dbReference type="EMBL" id="BMSJ01000003">
    <property type="protein sequence ID" value="GGR19790.1"/>
    <property type="molecule type" value="Genomic_DNA"/>
</dbReference>
<keyword evidence="6" id="KW-0472">Membrane</keyword>
<proteinExistence type="predicted"/>
<dbReference type="InterPro" id="IPR036938">
    <property type="entry name" value="PAP2/HPO_sf"/>
</dbReference>
<evidence type="ECO:0000256" key="5">
    <source>
        <dbReference type="ARBA" id="ARBA00022989"/>
    </source>
</evidence>
<evidence type="ECO:0000256" key="4">
    <source>
        <dbReference type="ARBA" id="ARBA00022801"/>
    </source>
</evidence>
<dbReference type="InterPro" id="IPR000326">
    <property type="entry name" value="PAP2/HPO"/>
</dbReference>
<dbReference type="Gene3D" id="1.20.144.10">
    <property type="entry name" value="Phosphatidic acid phosphatase type 2/haloperoxidase"/>
    <property type="match status" value="1"/>
</dbReference>
<keyword evidence="2" id="KW-1003">Cell membrane</keyword>
<keyword evidence="3" id="KW-0812">Transmembrane</keyword>
<name>A0AAV4KFQ0_9ACTN</name>